<feature type="compositionally biased region" description="Basic residues" evidence="2">
    <location>
        <begin position="142"/>
        <end position="154"/>
    </location>
</feature>
<evidence type="ECO:0000256" key="2">
    <source>
        <dbReference type="SAM" id="MobiDB-lite"/>
    </source>
</evidence>
<dbReference type="AlphaFoldDB" id="A0A0L0G4G9"/>
<dbReference type="InterPro" id="IPR006133">
    <property type="entry name" value="DNA-dir_DNA_pol_B_exonuc"/>
</dbReference>
<dbReference type="GeneID" id="25904469"/>
<feature type="region of interest" description="Disordered" evidence="2">
    <location>
        <begin position="135"/>
        <end position="154"/>
    </location>
</feature>
<dbReference type="GO" id="GO:0003676">
    <property type="term" value="F:nucleic acid binding"/>
    <property type="evidence" value="ECO:0007669"/>
    <property type="project" value="InterPro"/>
</dbReference>
<organism evidence="4 5">
    <name type="scientific">Sphaeroforma arctica JP610</name>
    <dbReference type="NCBI Taxonomy" id="667725"/>
    <lineage>
        <taxon>Eukaryota</taxon>
        <taxon>Ichthyosporea</taxon>
        <taxon>Ichthyophonida</taxon>
        <taxon>Sphaeroforma</taxon>
    </lineage>
</organism>
<dbReference type="Gene3D" id="3.30.420.10">
    <property type="entry name" value="Ribonuclease H-like superfamily/Ribonuclease H"/>
    <property type="match status" value="1"/>
</dbReference>
<dbReference type="Pfam" id="PF03104">
    <property type="entry name" value="DNA_pol_B_exo1"/>
    <property type="match status" value="1"/>
</dbReference>
<reference evidence="4 5" key="1">
    <citation type="submission" date="2011-02" db="EMBL/GenBank/DDBJ databases">
        <title>The Genome Sequence of Sphaeroforma arctica JP610.</title>
        <authorList>
            <consortium name="The Broad Institute Genome Sequencing Platform"/>
            <person name="Russ C."/>
            <person name="Cuomo C."/>
            <person name="Young S.K."/>
            <person name="Zeng Q."/>
            <person name="Gargeya S."/>
            <person name="Alvarado L."/>
            <person name="Berlin A."/>
            <person name="Chapman S.B."/>
            <person name="Chen Z."/>
            <person name="Freedman E."/>
            <person name="Gellesch M."/>
            <person name="Goldberg J."/>
            <person name="Griggs A."/>
            <person name="Gujja S."/>
            <person name="Heilman E."/>
            <person name="Heiman D."/>
            <person name="Howarth C."/>
            <person name="Mehta T."/>
            <person name="Neiman D."/>
            <person name="Pearson M."/>
            <person name="Roberts A."/>
            <person name="Saif S."/>
            <person name="Shea T."/>
            <person name="Shenoy N."/>
            <person name="Sisk P."/>
            <person name="Stolte C."/>
            <person name="Sykes S."/>
            <person name="White J."/>
            <person name="Yandava C."/>
            <person name="Burger G."/>
            <person name="Gray M.W."/>
            <person name="Holland P.W.H."/>
            <person name="King N."/>
            <person name="Lang F.B.F."/>
            <person name="Roger A.J."/>
            <person name="Ruiz-Trillo I."/>
            <person name="Haas B."/>
            <person name="Nusbaum C."/>
            <person name="Birren B."/>
        </authorList>
    </citation>
    <scope>NUCLEOTIDE SEQUENCE [LARGE SCALE GENOMIC DNA]</scope>
    <source>
        <strain evidence="4 5">JP610</strain>
    </source>
</reference>
<dbReference type="PANTHER" id="PTHR10322:SF23">
    <property type="entry name" value="DNA POLYMERASE DELTA CATALYTIC SUBUNIT"/>
    <property type="match status" value="1"/>
</dbReference>
<gene>
    <name evidence="4" type="ORF">SARC_03965</name>
</gene>
<keyword evidence="5" id="KW-1185">Reference proteome</keyword>
<proteinExistence type="predicted"/>
<protein>
    <recommendedName>
        <fullName evidence="1">DNA polymerase delta catalytic subunit</fullName>
    </recommendedName>
</protein>
<accession>A0A0L0G4G9</accession>
<evidence type="ECO:0000313" key="4">
    <source>
        <dbReference type="EMBL" id="KNC83789.1"/>
    </source>
</evidence>
<evidence type="ECO:0000313" key="5">
    <source>
        <dbReference type="Proteomes" id="UP000054560"/>
    </source>
</evidence>
<dbReference type="EMBL" id="KQ241809">
    <property type="protein sequence ID" value="KNC83789.1"/>
    <property type="molecule type" value="Genomic_DNA"/>
</dbReference>
<evidence type="ECO:0000256" key="1">
    <source>
        <dbReference type="ARBA" id="ARBA00024411"/>
    </source>
</evidence>
<dbReference type="GO" id="GO:0003887">
    <property type="term" value="F:DNA-directed DNA polymerase activity"/>
    <property type="evidence" value="ECO:0007669"/>
    <property type="project" value="TreeGrafter"/>
</dbReference>
<dbReference type="InterPro" id="IPR012337">
    <property type="entry name" value="RNaseH-like_sf"/>
</dbReference>
<name>A0A0L0G4G9_9EUKA</name>
<dbReference type="Proteomes" id="UP000054560">
    <property type="component" value="Unassembled WGS sequence"/>
</dbReference>
<dbReference type="PANTHER" id="PTHR10322">
    <property type="entry name" value="DNA POLYMERASE CATALYTIC SUBUNIT"/>
    <property type="match status" value="1"/>
</dbReference>
<evidence type="ECO:0000259" key="3">
    <source>
        <dbReference type="Pfam" id="PF03104"/>
    </source>
</evidence>
<feature type="domain" description="DNA-directed DNA polymerase family B exonuclease" evidence="3">
    <location>
        <begin position="208"/>
        <end position="317"/>
    </location>
</feature>
<dbReference type="GO" id="GO:0006261">
    <property type="term" value="P:DNA-templated DNA replication"/>
    <property type="evidence" value="ECO:0007669"/>
    <property type="project" value="TreeGrafter"/>
</dbReference>
<dbReference type="SUPFAM" id="SSF53098">
    <property type="entry name" value="Ribonuclease H-like"/>
    <property type="match status" value="1"/>
</dbReference>
<dbReference type="RefSeq" id="XP_014157691.1">
    <property type="nucleotide sequence ID" value="XM_014302216.1"/>
</dbReference>
<dbReference type="InterPro" id="IPR050240">
    <property type="entry name" value="DNA_pol_type-B"/>
</dbReference>
<sequence length="351" mass="39425">MAKWGMFFSKADLSGREHHIAQFIADSGISIVPIAHSRTHVYFPYQTGETMFQNTFTASEHLVVARVVLQQYLELYERTGFVYNDLVPWNIYVFPATANADETRHRGSRKSKARKNKALKRDPTIMLVDFDKSANADETRHRGSRKSKARKNKALKRDPTIMLVDFDKSVISASDHDFGIDCCKFIVHVMWQILFTGTHSLEDMQTVVAVDDHTVPAFRIMALDIEAYAMDRSKMPDISAYTSESEQVLFALDGCDADRLPAIELRSFDTEPKLIAAFLAYIHEARINVITGCNTFGFDWEYILGRCAQFGVSTMGSSLNGVSQSSTASVRWSSSGAGVVDIQYLKMPGIM</sequence>
<dbReference type="InterPro" id="IPR036397">
    <property type="entry name" value="RNaseH_sf"/>
</dbReference>